<proteinExistence type="predicted"/>
<evidence type="ECO:0000313" key="1">
    <source>
        <dbReference type="EMBL" id="TKI81410.1"/>
    </source>
</evidence>
<comment type="caution">
    <text evidence="1">The sequence shown here is derived from an EMBL/GenBank/DDBJ whole genome shotgun (WGS) entry which is preliminary data.</text>
</comment>
<reference evidence="1 2" key="1">
    <citation type="journal article" date="2019" name="Environ. Microbiol.">
        <title>An active ?-lactamase is a part of an orchestrated cell wall stress resistance network of Bacillus subtilis and related rhizosphere species.</title>
        <authorList>
            <person name="Bucher T."/>
            <person name="Keren-Paz A."/>
            <person name="Hausser J."/>
            <person name="Olender T."/>
            <person name="Cytryn E."/>
            <person name="Kolodkin-Gal I."/>
        </authorList>
    </citation>
    <scope>NUCLEOTIDE SEQUENCE [LARGE SCALE GENOMIC DNA]</scope>
    <source>
        <strain evidence="1 2">I186</strain>
    </source>
</reference>
<accession>A0A4U3A3M2</accession>
<sequence length="71" mass="8486">MSFVDCKSLCDNILFFFCYRGGKCSRKNSNIKMNLSFFVRIIMKITVGKMVIRMKRDFLRGNRIVKRRIKL</sequence>
<gene>
    <name evidence="1" type="ORF">FC701_25100</name>
</gene>
<protein>
    <submittedName>
        <fullName evidence="1">Uncharacterized protein</fullName>
    </submittedName>
</protein>
<name>A0A4U3A3M2_BACMY</name>
<dbReference type="AlphaFoldDB" id="A0A4U3A3M2"/>
<dbReference type="Proteomes" id="UP000305524">
    <property type="component" value="Unassembled WGS sequence"/>
</dbReference>
<dbReference type="EMBL" id="SZOD01000724">
    <property type="protein sequence ID" value="TKI81410.1"/>
    <property type="molecule type" value="Genomic_DNA"/>
</dbReference>
<organism evidence="1 2">
    <name type="scientific">Bacillus mycoides</name>
    <dbReference type="NCBI Taxonomy" id="1405"/>
    <lineage>
        <taxon>Bacteria</taxon>
        <taxon>Bacillati</taxon>
        <taxon>Bacillota</taxon>
        <taxon>Bacilli</taxon>
        <taxon>Bacillales</taxon>
        <taxon>Bacillaceae</taxon>
        <taxon>Bacillus</taxon>
        <taxon>Bacillus cereus group</taxon>
    </lineage>
</organism>
<evidence type="ECO:0000313" key="2">
    <source>
        <dbReference type="Proteomes" id="UP000305524"/>
    </source>
</evidence>